<feature type="non-terminal residue" evidence="2">
    <location>
        <position position="1"/>
    </location>
</feature>
<protein>
    <submittedName>
        <fullName evidence="2">Uncharacterized protein</fullName>
    </submittedName>
</protein>
<reference evidence="2" key="1">
    <citation type="journal article" date="2019" name="Sci. Rep.">
        <title>Draft genome of Tanacetum cinerariifolium, the natural source of mosquito coil.</title>
        <authorList>
            <person name="Yamashiro T."/>
            <person name="Shiraishi A."/>
            <person name="Satake H."/>
            <person name="Nakayama K."/>
        </authorList>
    </citation>
    <scope>NUCLEOTIDE SEQUENCE</scope>
</reference>
<gene>
    <name evidence="2" type="ORF">Tci_905114</name>
</gene>
<dbReference type="EMBL" id="BKCJ011432051">
    <property type="protein sequence ID" value="GFD33145.1"/>
    <property type="molecule type" value="Genomic_DNA"/>
</dbReference>
<sequence length="103" mass="12389">SKEETERLKRKGLNLEKEQVKKQKSSEEAPEIETSTKEFTEEKMKEMMQEDLNQLWALVKEYLSIRPAINDKEMELWGELKRMYKPDPEDQLRTLTQNFMHAQ</sequence>
<evidence type="ECO:0000313" key="2">
    <source>
        <dbReference type="EMBL" id="GFD33145.1"/>
    </source>
</evidence>
<feature type="compositionally biased region" description="Basic and acidic residues" evidence="1">
    <location>
        <begin position="1"/>
        <end position="27"/>
    </location>
</feature>
<evidence type="ECO:0000256" key="1">
    <source>
        <dbReference type="SAM" id="MobiDB-lite"/>
    </source>
</evidence>
<proteinExistence type="predicted"/>
<accession>A0A699VCJ0</accession>
<comment type="caution">
    <text evidence="2">The sequence shown here is derived from an EMBL/GenBank/DDBJ whole genome shotgun (WGS) entry which is preliminary data.</text>
</comment>
<dbReference type="AlphaFoldDB" id="A0A699VCJ0"/>
<organism evidence="2">
    <name type="scientific">Tanacetum cinerariifolium</name>
    <name type="common">Dalmatian daisy</name>
    <name type="synonym">Chrysanthemum cinerariifolium</name>
    <dbReference type="NCBI Taxonomy" id="118510"/>
    <lineage>
        <taxon>Eukaryota</taxon>
        <taxon>Viridiplantae</taxon>
        <taxon>Streptophyta</taxon>
        <taxon>Embryophyta</taxon>
        <taxon>Tracheophyta</taxon>
        <taxon>Spermatophyta</taxon>
        <taxon>Magnoliopsida</taxon>
        <taxon>eudicotyledons</taxon>
        <taxon>Gunneridae</taxon>
        <taxon>Pentapetalae</taxon>
        <taxon>asterids</taxon>
        <taxon>campanulids</taxon>
        <taxon>Asterales</taxon>
        <taxon>Asteraceae</taxon>
        <taxon>Asteroideae</taxon>
        <taxon>Anthemideae</taxon>
        <taxon>Anthemidinae</taxon>
        <taxon>Tanacetum</taxon>
    </lineage>
</organism>
<name>A0A699VCJ0_TANCI</name>
<feature type="region of interest" description="Disordered" evidence="1">
    <location>
        <begin position="1"/>
        <end position="36"/>
    </location>
</feature>